<evidence type="ECO:0000313" key="2">
    <source>
        <dbReference type="Proteomes" id="UP001595075"/>
    </source>
</evidence>
<protein>
    <submittedName>
        <fullName evidence="1">Uncharacterized protein</fullName>
    </submittedName>
</protein>
<name>A0ABR4CE75_9HELO</name>
<keyword evidence="2" id="KW-1185">Reference proteome</keyword>
<evidence type="ECO:0000313" key="1">
    <source>
        <dbReference type="EMBL" id="KAL2068259.1"/>
    </source>
</evidence>
<dbReference type="Proteomes" id="UP001595075">
    <property type="component" value="Unassembled WGS sequence"/>
</dbReference>
<gene>
    <name evidence="1" type="ORF">VTL71DRAFT_16357</name>
</gene>
<proteinExistence type="predicted"/>
<sequence length="85" mass="9329">MLAFMGSEHGEVVSTSFNYYGRIAIEVGIGLQAVLGASRPFPPSTAQFPGRRLNRCRFLPLPIMKEIRDVVPGNTYLDLAGDEIC</sequence>
<comment type="caution">
    <text evidence="1">The sequence shown here is derived from an EMBL/GenBank/DDBJ whole genome shotgun (WGS) entry which is preliminary data.</text>
</comment>
<dbReference type="EMBL" id="JAZHXI010000009">
    <property type="protein sequence ID" value="KAL2068259.1"/>
    <property type="molecule type" value="Genomic_DNA"/>
</dbReference>
<reference evidence="1 2" key="1">
    <citation type="journal article" date="2024" name="Commun. Biol.">
        <title>Comparative genomic analysis of thermophilic fungi reveals convergent evolutionary adaptations and gene losses.</title>
        <authorList>
            <person name="Steindorff A.S."/>
            <person name="Aguilar-Pontes M.V."/>
            <person name="Robinson A.J."/>
            <person name="Andreopoulos B."/>
            <person name="LaButti K."/>
            <person name="Kuo A."/>
            <person name="Mondo S."/>
            <person name="Riley R."/>
            <person name="Otillar R."/>
            <person name="Haridas S."/>
            <person name="Lipzen A."/>
            <person name="Grimwood J."/>
            <person name="Schmutz J."/>
            <person name="Clum A."/>
            <person name="Reid I.D."/>
            <person name="Moisan M.C."/>
            <person name="Butler G."/>
            <person name="Nguyen T.T.M."/>
            <person name="Dewar K."/>
            <person name="Conant G."/>
            <person name="Drula E."/>
            <person name="Henrissat B."/>
            <person name="Hansel C."/>
            <person name="Singer S."/>
            <person name="Hutchinson M.I."/>
            <person name="de Vries R.P."/>
            <person name="Natvig D.O."/>
            <person name="Powell A.J."/>
            <person name="Tsang A."/>
            <person name="Grigoriev I.V."/>
        </authorList>
    </citation>
    <scope>NUCLEOTIDE SEQUENCE [LARGE SCALE GENOMIC DNA]</scope>
    <source>
        <strain evidence="1 2">CBS 494.80</strain>
    </source>
</reference>
<accession>A0ABR4CE75</accession>
<organism evidence="1 2">
    <name type="scientific">Oculimacula yallundae</name>
    <dbReference type="NCBI Taxonomy" id="86028"/>
    <lineage>
        <taxon>Eukaryota</taxon>
        <taxon>Fungi</taxon>
        <taxon>Dikarya</taxon>
        <taxon>Ascomycota</taxon>
        <taxon>Pezizomycotina</taxon>
        <taxon>Leotiomycetes</taxon>
        <taxon>Helotiales</taxon>
        <taxon>Ploettnerulaceae</taxon>
        <taxon>Oculimacula</taxon>
    </lineage>
</organism>